<feature type="transmembrane region" description="Helical" evidence="6">
    <location>
        <begin position="198"/>
        <end position="220"/>
    </location>
</feature>
<dbReference type="PANTHER" id="PTHR43791">
    <property type="entry name" value="PERMEASE-RELATED"/>
    <property type="match status" value="1"/>
</dbReference>
<evidence type="ECO:0000259" key="7">
    <source>
        <dbReference type="PROSITE" id="PS50850"/>
    </source>
</evidence>
<dbReference type="Gene3D" id="1.20.1250.20">
    <property type="entry name" value="MFS general substrate transporter like domains"/>
    <property type="match status" value="2"/>
</dbReference>
<feature type="transmembrane region" description="Helical" evidence="6">
    <location>
        <begin position="105"/>
        <end position="124"/>
    </location>
</feature>
<feature type="domain" description="Major facilitator superfamily (MFS) profile" evidence="7">
    <location>
        <begin position="37"/>
        <end position="457"/>
    </location>
</feature>
<proteinExistence type="predicted"/>
<feature type="transmembrane region" description="Helical" evidence="6">
    <location>
        <begin position="331"/>
        <end position="351"/>
    </location>
</feature>
<dbReference type="AlphaFoldDB" id="A0AAN6RJR4"/>
<keyword evidence="5 6" id="KW-0472">Membrane</keyword>
<gene>
    <name evidence="8" type="ORF">GRF29_44g662743</name>
</gene>
<feature type="transmembrane region" description="Helical" evidence="6">
    <location>
        <begin position="267"/>
        <end position="287"/>
    </location>
</feature>
<evidence type="ECO:0000256" key="1">
    <source>
        <dbReference type="ARBA" id="ARBA00004141"/>
    </source>
</evidence>
<accession>A0AAN6RJR4</accession>
<dbReference type="GO" id="GO:0022857">
    <property type="term" value="F:transmembrane transporter activity"/>
    <property type="evidence" value="ECO:0007669"/>
    <property type="project" value="InterPro"/>
</dbReference>
<evidence type="ECO:0000256" key="5">
    <source>
        <dbReference type="ARBA" id="ARBA00023136"/>
    </source>
</evidence>
<comment type="subcellular location">
    <subcellularLocation>
        <location evidence="1">Membrane</location>
        <topology evidence="1">Multi-pass membrane protein</topology>
    </subcellularLocation>
</comment>
<evidence type="ECO:0000313" key="8">
    <source>
        <dbReference type="EMBL" id="KAK3209797.1"/>
    </source>
</evidence>
<dbReference type="FunFam" id="1.20.1250.20:FF:000013">
    <property type="entry name" value="MFS general substrate transporter"/>
    <property type="match status" value="1"/>
</dbReference>
<keyword evidence="3 6" id="KW-0812">Transmembrane</keyword>
<evidence type="ECO:0000256" key="4">
    <source>
        <dbReference type="ARBA" id="ARBA00022989"/>
    </source>
</evidence>
<dbReference type="SUPFAM" id="SSF103473">
    <property type="entry name" value="MFS general substrate transporter"/>
    <property type="match status" value="1"/>
</dbReference>
<evidence type="ECO:0000256" key="3">
    <source>
        <dbReference type="ARBA" id="ARBA00022692"/>
    </source>
</evidence>
<feature type="transmembrane region" description="Helical" evidence="6">
    <location>
        <begin position="136"/>
        <end position="153"/>
    </location>
</feature>
<feature type="transmembrane region" description="Helical" evidence="6">
    <location>
        <begin position="307"/>
        <end position="324"/>
    </location>
</feature>
<feature type="transmembrane region" description="Helical" evidence="6">
    <location>
        <begin position="363"/>
        <end position="380"/>
    </location>
</feature>
<dbReference type="Proteomes" id="UP001280581">
    <property type="component" value="Unassembled WGS sequence"/>
</dbReference>
<dbReference type="GO" id="GO:0016020">
    <property type="term" value="C:membrane"/>
    <property type="evidence" value="ECO:0007669"/>
    <property type="project" value="UniProtKB-SubCell"/>
</dbReference>
<evidence type="ECO:0000313" key="9">
    <source>
        <dbReference type="Proteomes" id="UP001280581"/>
    </source>
</evidence>
<reference evidence="8 9" key="1">
    <citation type="submission" date="2021-02" db="EMBL/GenBank/DDBJ databases">
        <title>Genome assembly of Pseudopithomyces chartarum.</title>
        <authorList>
            <person name="Jauregui R."/>
            <person name="Singh J."/>
            <person name="Voisey C."/>
        </authorList>
    </citation>
    <scope>NUCLEOTIDE SEQUENCE [LARGE SCALE GENOMIC DNA]</scope>
    <source>
        <strain evidence="8 9">AGR01</strain>
    </source>
</reference>
<dbReference type="PANTHER" id="PTHR43791:SF54">
    <property type="entry name" value="MAJOR FACILITATOR SUPERFAMILY (MFS) PROFILE DOMAIN-CONTAINING PROTEIN-RELATED"/>
    <property type="match status" value="1"/>
</dbReference>
<evidence type="ECO:0000256" key="6">
    <source>
        <dbReference type="SAM" id="Phobius"/>
    </source>
</evidence>
<dbReference type="PROSITE" id="PS50850">
    <property type="entry name" value="MFS"/>
    <property type="match status" value="1"/>
</dbReference>
<evidence type="ECO:0000256" key="2">
    <source>
        <dbReference type="ARBA" id="ARBA00022448"/>
    </source>
</evidence>
<name>A0AAN6RJR4_9PLEO</name>
<dbReference type="InterPro" id="IPR020846">
    <property type="entry name" value="MFS_dom"/>
</dbReference>
<dbReference type="FunFam" id="1.20.1250.20:FF:000057">
    <property type="entry name" value="MFS general substrate transporter"/>
    <property type="match status" value="1"/>
</dbReference>
<dbReference type="InterPro" id="IPR011701">
    <property type="entry name" value="MFS"/>
</dbReference>
<keyword evidence="4 6" id="KW-1133">Transmembrane helix</keyword>
<feature type="transmembrane region" description="Helical" evidence="6">
    <location>
        <begin position="78"/>
        <end position="98"/>
    </location>
</feature>
<feature type="transmembrane region" description="Helical" evidence="6">
    <location>
        <begin position="432"/>
        <end position="451"/>
    </location>
</feature>
<dbReference type="InterPro" id="IPR036259">
    <property type="entry name" value="MFS_trans_sf"/>
</dbReference>
<dbReference type="EMBL" id="WVTA01000005">
    <property type="protein sequence ID" value="KAK3209797.1"/>
    <property type="molecule type" value="Genomic_DNA"/>
</dbReference>
<protein>
    <recommendedName>
        <fullName evidence="7">Major facilitator superfamily (MFS) profile domain-containing protein</fullName>
    </recommendedName>
</protein>
<keyword evidence="9" id="KW-1185">Reference proteome</keyword>
<feature type="transmembrane region" description="Helical" evidence="6">
    <location>
        <begin position="165"/>
        <end position="186"/>
    </location>
</feature>
<organism evidence="8 9">
    <name type="scientific">Pseudopithomyces chartarum</name>
    <dbReference type="NCBI Taxonomy" id="1892770"/>
    <lineage>
        <taxon>Eukaryota</taxon>
        <taxon>Fungi</taxon>
        <taxon>Dikarya</taxon>
        <taxon>Ascomycota</taxon>
        <taxon>Pezizomycotina</taxon>
        <taxon>Dothideomycetes</taxon>
        <taxon>Pleosporomycetidae</taxon>
        <taxon>Pleosporales</taxon>
        <taxon>Massarineae</taxon>
        <taxon>Didymosphaeriaceae</taxon>
        <taxon>Pseudopithomyces</taxon>
    </lineage>
</organism>
<sequence>MAGEKFAVEAMAQRSNDEIDALPPPPSNYVYKLDLRLIPLLGCTYTILFLDRANIANARIEGLEKGLNMPSNGFNTCLWIFFIPFVIVGIPANLIMGLPRVKPNIFMGSTMFILGIVSMCQGLTHTYGGLLACRFLMGFFEAIMPAIAALLLSEYYTRKEQPIRFAMFFTFGVLGPLISGLLAYGIRRMNGIQGKEGWRWIFIIEGLGTVAISILVLLFVPEYPEKTKILSGADKEHLLEKLRRDKGDQKLSFKGVNWLAIFTDWKIWLPALMFFCCDMTAASIASFTPTILTELGWKSERAQVMSIPIWVVGFIFELGAGILSSRTGWRFPFILFGIILATIGWSIQIVYSESKGLAAGVRYFSLFAMSAGTFLQMAMTTSWMTNNLRGRASIAIGVAIILGFGNCANFVASNVFVKNQAPFYPTGFRTGLGITVAGGAFCLIHAALLWMHNKKLDRKRAEVGGEDDQYEYYYQY</sequence>
<keyword evidence="2" id="KW-0813">Transport</keyword>
<feature type="transmembrane region" description="Helical" evidence="6">
    <location>
        <begin position="392"/>
        <end position="412"/>
    </location>
</feature>
<comment type="caution">
    <text evidence="8">The sequence shown here is derived from an EMBL/GenBank/DDBJ whole genome shotgun (WGS) entry which is preliminary data.</text>
</comment>
<dbReference type="Pfam" id="PF07690">
    <property type="entry name" value="MFS_1"/>
    <property type="match status" value="1"/>
</dbReference>